<dbReference type="Proteomes" id="UP000244915">
    <property type="component" value="Chromosome 2"/>
</dbReference>
<keyword evidence="1" id="KW-0732">Signal</keyword>
<evidence type="ECO:0000256" key="1">
    <source>
        <dbReference type="SAM" id="SignalP"/>
    </source>
</evidence>
<protein>
    <recommendedName>
        <fullName evidence="4">Tip attachment protein J domain-containing protein</fullName>
    </recommendedName>
</protein>
<evidence type="ECO:0000313" key="3">
    <source>
        <dbReference type="Proteomes" id="UP000244915"/>
    </source>
</evidence>
<dbReference type="OrthoDB" id="7357280at2"/>
<dbReference type="KEGG" id="ypac:CEW88_15615"/>
<dbReference type="RefSeq" id="WP_108968684.1">
    <property type="nucleotide sequence ID" value="NZ_CP022190.1"/>
</dbReference>
<accession>A0A2U8HK40</accession>
<name>A0A2U8HK40_9RHOB</name>
<gene>
    <name evidence="2" type="ORF">CEW88_15615</name>
</gene>
<evidence type="ECO:0008006" key="4">
    <source>
        <dbReference type="Google" id="ProtNLM"/>
    </source>
</evidence>
<sequence>MRVMRTVLLCTTLVVSPTLVQADPVSAFVAGFTASGAAGVSATVAGTIGGLTGAAFAIGSFFGQTLLGSLLLNVGLAYLMRPEVEAPEIERAQVNVRLPDAPRYQLGGPVKIGGAGGIFAEYDGEGSFWYIVVHGDAEMLGEPQYFLDGIPIEISDGSDGFPVGSVTTDIFCFNGDKEVYTGGSDKRESTYVFPVTPTAGQVSGALPSQFTSAFPDLPEDFFLAGVCYTIVKVRDVSTEAKPVVWRWRQGPIGIGEPGVTVYANFSRVPDVRVEGVDPADPSTWVAGDGNPAILWAWWRLNQFGRARSAGDINWTKVAEAADICDLTVTDRSGDPVTLYRCGVAIPDSMTRQEGEAEILKSMDAFVAYDDEGRAYPVPGWYEAPTLTFTAERDLFTVATQSVDDGEQPMDGVVVRYISPDHDYTKQPCAPWKNPDFYDESREPNYLFVDILGCQNHNQAVRLAKAIGGREQALRKAALGATIKGILATRERAIQLEYDAVFTGVHEIATPVTQQADGMACAFAVVPLAEDRWTLGEGEEGAPPVPTPTLNIDNSLTPPQNVVLTSESVATDNGASVRIAATFDAPARGGDVFRFRYAPAGTIEYEYFSVDMDRLYGNSALVSDGATFDVQWKTVNGDRGTDWSDVEQITVTANATPPDDLSSASATGDVGEAVLAWTTANDPNQHAVQVRRGTTATFAAATLISTVITPANTEGGATDAGLSADTYYYWFTPINGSGVPGNDDGPFAATVT</sequence>
<feature type="chain" id="PRO_5016173638" description="Tip attachment protein J domain-containing protein" evidence="1">
    <location>
        <begin position="23"/>
        <end position="751"/>
    </location>
</feature>
<dbReference type="AlphaFoldDB" id="A0A2U8HK40"/>
<reference evidence="2 3" key="1">
    <citation type="submission" date="2017-06" db="EMBL/GenBank/DDBJ databases">
        <title>Yangia sp. YSBP01 complete genome sequence.</title>
        <authorList>
            <person name="Woo J.-H."/>
            <person name="Kim H.-S."/>
        </authorList>
    </citation>
    <scope>NUCLEOTIDE SEQUENCE [LARGE SCALE GENOMIC DNA]</scope>
    <source>
        <strain evidence="2 3">YSBP01</strain>
    </source>
</reference>
<feature type="signal peptide" evidence="1">
    <location>
        <begin position="1"/>
        <end position="22"/>
    </location>
</feature>
<dbReference type="EMBL" id="CP022190">
    <property type="protein sequence ID" value="AWI85175.1"/>
    <property type="molecule type" value="Genomic_DNA"/>
</dbReference>
<dbReference type="InterPro" id="IPR013783">
    <property type="entry name" value="Ig-like_fold"/>
</dbReference>
<proteinExistence type="predicted"/>
<evidence type="ECO:0000313" key="2">
    <source>
        <dbReference type="EMBL" id="AWI85175.1"/>
    </source>
</evidence>
<dbReference type="Gene3D" id="2.60.40.10">
    <property type="entry name" value="Immunoglobulins"/>
    <property type="match status" value="1"/>
</dbReference>
<organism evidence="2 3">
    <name type="scientific">Alloyangia pacifica</name>
    <dbReference type="NCBI Taxonomy" id="311180"/>
    <lineage>
        <taxon>Bacteria</taxon>
        <taxon>Pseudomonadati</taxon>
        <taxon>Pseudomonadota</taxon>
        <taxon>Alphaproteobacteria</taxon>
        <taxon>Rhodobacterales</taxon>
        <taxon>Roseobacteraceae</taxon>
        <taxon>Alloyangia</taxon>
    </lineage>
</organism>